<protein>
    <recommendedName>
        <fullName evidence="3">F-box domain-containing protein</fullName>
    </recommendedName>
</protein>
<dbReference type="EMBL" id="ML213507">
    <property type="protein sequence ID" value="TFK53362.1"/>
    <property type="molecule type" value="Genomic_DNA"/>
</dbReference>
<name>A0A5C3N809_9AGAM</name>
<dbReference type="Proteomes" id="UP000305948">
    <property type="component" value="Unassembled WGS sequence"/>
</dbReference>
<evidence type="ECO:0000313" key="1">
    <source>
        <dbReference type="EMBL" id="TFK53362.1"/>
    </source>
</evidence>
<accession>A0A5C3N809</accession>
<dbReference type="AlphaFoldDB" id="A0A5C3N809"/>
<reference evidence="1 2" key="1">
    <citation type="journal article" date="2019" name="Nat. Ecol. Evol.">
        <title>Megaphylogeny resolves global patterns of mushroom evolution.</title>
        <authorList>
            <person name="Varga T."/>
            <person name="Krizsan K."/>
            <person name="Foldi C."/>
            <person name="Dima B."/>
            <person name="Sanchez-Garcia M."/>
            <person name="Sanchez-Ramirez S."/>
            <person name="Szollosi G.J."/>
            <person name="Szarkandi J.G."/>
            <person name="Papp V."/>
            <person name="Albert L."/>
            <person name="Andreopoulos W."/>
            <person name="Angelini C."/>
            <person name="Antonin V."/>
            <person name="Barry K.W."/>
            <person name="Bougher N.L."/>
            <person name="Buchanan P."/>
            <person name="Buyck B."/>
            <person name="Bense V."/>
            <person name="Catcheside P."/>
            <person name="Chovatia M."/>
            <person name="Cooper J."/>
            <person name="Damon W."/>
            <person name="Desjardin D."/>
            <person name="Finy P."/>
            <person name="Geml J."/>
            <person name="Haridas S."/>
            <person name="Hughes K."/>
            <person name="Justo A."/>
            <person name="Karasinski D."/>
            <person name="Kautmanova I."/>
            <person name="Kiss B."/>
            <person name="Kocsube S."/>
            <person name="Kotiranta H."/>
            <person name="LaButti K.M."/>
            <person name="Lechner B.E."/>
            <person name="Liimatainen K."/>
            <person name="Lipzen A."/>
            <person name="Lukacs Z."/>
            <person name="Mihaltcheva S."/>
            <person name="Morgado L.N."/>
            <person name="Niskanen T."/>
            <person name="Noordeloos M.E."/>
            <person name="Ohm R.A."/>
            <person name="Ortiz-Santana B."/>
            <person name="Ovrebo C."/>
            <person name="Racz N."/>
            <person name="Riley R."/>
            <person name="Savchenko A."/>
            <person name="Shiryaev A."/>
            <person name="Soop K."/>
            <person name="Spirin V."/>
            <person name="Szebenyi C."/>
            <person name="Tomsovsky M."/>
            <person name="Tulloss R.E."/>
            <person name="Uehling J."/>
            <person name="Grigoriev I.V."/>
            <person name="Vagvolgyi C."/>
            <person name="Papp T."/>
            <person name="Martin F.M."/>
            <person name="Miettinen O."/>
            <person name="Hibbett D.S."/>
            <person name="Nagy L.G."/>
        </authorList>
    </citation>
    <scope>NUCLEOTIDE SEQUENCE [LARGE SCALE GENOMIC DNA]</scope>
    <source>
        <strain evidence="1 2">OMC1185</strain>
    </source>
</reference>
<keyword evidence="2" id="KW-1185">Reference proteome</keyword>
<evidence type="ECO:0008006" key="3">
    <source>
        <dbReference type="Google" id="ProtNLM"/>
    </source>
</evidence>
<gene>
    <name evidence="1" type="ORF">OE88DRAFT_1243982</name>
</gene>
<dbReference type="InterPro" id="IPR032675">
    <property type="entry name" value="LRR_dom_sf"/>
</dbReference>
<evidence type="ECO:0000313" key="2">
    <source>
        <dbReference type="Proteomes" id="UP000305948"/>
    </source>
</evidence>
<dbReference type="SUPFAM" id="SSF52047">
    <property type="entry name" value="RNI-like"/>
    <property type="match status" value="1"/>
</dbReference>
<organism evidence="1 2">
    <name type="scientific">Heliocybe sulcata</name>
    <dbReference type="NCBI Taxonomy" id="5364"/>
    <lineage>
        <taxon>Eukaryota</taxon>
        <taxon>Fungi</taxon>
        <taxon>Dikarya</taxon>
        <taxon>Basidiomycota</taxon>
        <taxon>Agaricomycotina</taxon>
        <taxon>Agaricomycetes</taxon>
        <taxon>Gloeophyllales</taxon>
        <taxon>Gloeophyllaceae</taxon>
        <taxon>Heliocybe</taxon>
    </lineage>
</organism>
<dbReference type="Gene3D" id="3.80.10.10">
    <property type="entry name" value="Ribonuclease Inhibitor"/>
    <property type="match status" value="1"/>
</dbReference>
<sequence>MAVREFLRRFLKRTPQNGQDAAEHGWDTAAGNSDAIGNWQGVFPPVVYALILRHAAPLSLAPDEGDGYREYFSEWDQGDKAKARTDAQAWFSSTLLVCSQWYEMGVPLLYQELFLRTYDGVGNLLRTLRARPELGLCARSLILPHRDPTLLDLCAESEYSLYVVATLYRVYDDVAMLLSACPSLRFVQMESPPSGIPQLEPGEEDGFDVPPPRTVQPELLTKLRSLTIHGQHYVSAILGRGIELPSLEELSIMGEHPRLRDSMGERPRLRDRGHFMELPSSSIQVKLPALSTLRLRYCTLTRETAHFSQFRPLTTLELTNVTLSRDARPSAEDIRAILPTGQVRTLQLGGARFSDETEVLLELSDLSQVQKLICVVDLLLYPISVEIGKVIQSAKNLAHLEIVVIDSSPSAPNSTEEMKSYLLRDIDSSPRAPNSPEEMKSYLLRDIDRIIRDCPKWEVPLRRLVVRGNFDETHPWNIKRMEDVAAEAGIKLTWDGEHPTRAETEGDVRMQGDIQREGGSMTPGTVITLRP</sequence>
<proteinExistence type="predicted"/>